<dbReference type="GeneID" id="112687658"/>
<reference evidence="3 4" key="1">
    <citation type="submission" date="2025-04" db="UniProtKB">
        <authorList>
            <consortium name="RefSeq"/>
        </authorList>
    </citation>
    <scope>IDENTIFICATION</scope>
    <source>
        <tissue evidence="3 4">Whole body</tissue>
    </source>
</reference>
<proteinExistence type="predicted"/>
<protein>
    <submittedName>
        <fullName evidence="3 4">Eukaryotic translation initiation factor 4 gamma 3-like</fullName>
    </submittedName>
</protein>
<dbReference type="RefSeq" id="XP_025416289.1">
    <property type="nucleotide sequence ID" value="XM_025560504.1"/>
</dbReference>
<organism evidence="2 4">
    <name type="scientific">Sipha flava</name>
    <name type="common">yellow sugarcane aphid</name>
    <dbReference type="NCBI Taxonomy" id="143950"/>
    <lineage>
        <taxon>Eukaryota</taxon>
        <taxon>Metazoa</taxon>
        <taxon>Ecdysozoa</taxon>
        <taxon>Arthropoda</taxon>
        <taxon>Hexapoda</taxon>
        <taxon>Insecta</taxon>
        <taxon>Pterygota</taxon>
        <taxon>Neoptera</taxon>
        <taxon>Paraneoptera</taxon>
        <taxon>Hemiptera</taxon>
        <taxon>Sternorrhyncha</taxon>
        <taxon>Aphidomorpha</taxon>
        <taxon>Aphidoidea</taxon>
        <taxon>Aphididae</taxon>
        <taxon>Sipha</taxon>
    </lineage>
</organism>
<dbReference type="SUPFAM" id="SSF48371">
    <property type="entry name" value="ARM repeat"/>
    <property type="match status" value="1"/>
</dbReference>
<sequence length="308" mass="35807">MVVNNRQKTNVLKNFRTNEIDSEDLSLEDLSINEVQTNTIKHSWQYTVQLNPITFYEDNSDIQPNNENQVWKETQFLSLYKNVLSILNKLTWTTFDQLVDQFQKLPINNAECLENIANIVVLKAFDEPSFGSLYASLCRALDIKINCQNANGISYQMTFKKCVITVCQNFFQKHCLDDTETLTMSVEHEQNQRRLKMQSIGCIRFIGEIFKQSLLSPNVVHYCVKTLVSRSREKSLEYLCNLLKIAGKELQEKISLIDVFEHLVYLVSDEMRSKISPRIRFMVKDVIEVVMFKNVLNKTDSDAILNYS</sequence>
<dbReference type="Proteomes" id="UP000694846">
    <property type="component" value="Unplaced"/>
</dbReference>
<evidence type="ECO:0000313" key="2">
    <source>
        <dbReference type="Proteomes" id="UP000694846"/>
    </source>
</evidence>
<dbReference type="InterPro" id="IPR016024">
    <property type="entry name" value="ARM-type_fold"/>
</dbReference>
<dbReference type="Pfam" id="PF02854">
    <property type="entry name" value="MIF4G"/>
    <property type="match status" value="1"/>
</dbReference>
<dbReference type="OrthoDB" id="6631006at2759"/>
<evidence type="ECO:0000259" key="1">
    <source>
        <dbReference type="SMART" id="SM00543"/>
    </source>
</evidence>
<evidence type="ECO:0000313" key="4">
    <source>
        <dbReference type="RefSeq" id="XP_025416290.1"/>
    </source>
</evidence>
<dbReference type="AlphaFoldDB" id="A0A8B8G0X5"/>
<evidence type="ECO:0000313" key="3">
    <source>
        <dbReference type="RefSeq" id="XP_025416289.1"/>
    </source>
</evidence>
<dbReference type="InterPro" id="IPR003890">
    <property type="entry name" value="MIF4G-like_typ-3"/>
</dbReference>
<feature type="domain" description="MIF4G" evidence="1">
    <location>
        <begin position="80"/>
        <end position="293"/>
    </location>
</feature>
<keyword evidence="2" id="KW-1185">Reference proteome</keyword>
<dbReference type="GO" id="GO:0003729">
    <property type="term" value="F:mRNA binding"/>
    <property type="evidence" value="ECO:0007669"/>
    <property type="project" value="TreeGrafter"/>
</dbReference>
<dbReference type="GO" id="GO:0016281">
    <property type="term" value="C:eukaryotic translation initiation factor 4F complex"/>
    <property type="evidence" value="ECO:0007669"/>
    <property type="project" value="TreeGrafter"/>
</dbReference>
<dbReference type="Gene3D" id="1.25.40.180">
    <property type="match status" value="1"/>
</dbReference>
<dbReference type="PANTHER" id="PTHR23253:SF78">
    <property type="entry name" value="EUKARYOTIC TRANSLATION INITIATION FACTOR 4G1, ISOFORM B-RELATED"/>
    <property type="match status" value="1"/>
</dbReference>
<dbReference type="RefSeq" id="XP_025416290.1">
    <property type="nucleotide sequence ID" value="XM_025560505.1"/>
</dbReference>
<accession>A0A8B8G0X5</accession>
<dbReference type="PANTHER" id="PTHR23253">
    <property type="entry name" value="EUKARYOTIC TRANSLATION INITIATION FACTOR 4 GAMMA"/>
    <property type="match status" value="1"/>
</dbReference>
<dbReference type="SMART" id="SM00543">
    <property type="entry name" value="MIF4G"/>
    <property type="match status" value="1"/>
</dbReference>
<name>A0A8B8G0X5_9HEMI</name>
<gene>
    <name evidence="3 4" type="primary">LOC112687658</name>
</gene>
<dbReference type="GO" id="GO:0003743">
    <property type="term" value="F:translation initiation factor activity"/>
    <property type="evidence" value="ECO:0007669"/>
    <property type="project" value="TreeGrafter"/>
</dbReference>